<dbReference type="AlphaFoldDB" id="A0A922KVU6"/>
<evidence type="ECO:0000313" key="3">
    <source>
        <dbReference type="Proteomes" id="UP000790347"/>
    </source>
</evidence>
<accession>A0A922KVU6</accession>
<dbReference type="EMBL" id="ASGP02000009">
    <property type="protein sequence ID" value="KAH9491153.1"/>
    <property type="molecule type" value="Genomic_DNA"/>
</dbReference>
<dbReference type="Proteomes" id="UP000790347">
    <property type="component" value="Unassembled WGS sequence"/>
</dbReference>
<reference evidence="2" key="2">
    <citation type="journal article" date="2022" name="Res Sq">
        <title>Comparative Genomics Reveals Insights into the Divergent Evolution of Astigmatic Mites and Household Pest Adaptations.</title>
        <authorList>
            <person name="Xiong Q."/>
            <person name="Wan A.T.-Y."/>
            <person name="Liu X.-Y."/>
            <person name="Fung C.S.-H."/>
            <person name="Xiao X."/>
            <person name="Malainual N."/>
            <person name="Hou J."/>
            <person name="Wang L."/>
            <person name="Wang M."/>
            <person name="Yang K."/>
            <person name="Cui Y."/>
            <person name="Leung E."/>
            <person name="Nong W."/>
            <person name="Shin S.-K."/>
            <person name="Au S."/>
            <person name="Jeong K.Y."/>
            <person name="Chew F.T."/>
            <person name="Hui J."/>
            <person name="Leung T.F."/>
            <person name="Tungtrongchitr A."/>
            <person name="Zhong N."/>
            <person name="Liu Z."/>
            <person name="Tsui S."/>
        </authorList>
    </citation>
    <scope>NUCLEOTIDE SEQUENCE</scope>
    <source>
        <strain evidence="2">Derf</strain>
        <tissue evidence="2">Whole organism</tissue>
    </source>
</reference>
<name>A0A922KVU6_DERFA</name>
<gene>
    <name evidence="2" type="ORF">DERF_015885</name>
</gene>
<feature type="region of interest" description="Disordered" evidence="1">
    <location>
        <begin position="26"/>
        <end position="54"/>
    </location>
</feature>
<feature type="compositionally biased region" description="Acidic residues" evidence="1">
    <location>
        <begin position="28"/>
        <end position="54"/>
    </location>
</feature>
<organism evidence="2 3">
    <name type="scientific">Dermatophagoides farinae</name>
    <name type="common">American house dust mite</name>
    <dbReference type="NCBI Taxonomy" id="6954"/>
    <lineage>
        <taxon>Eukaryota</taxon>
        <taxon>Metazoa</taxon>
        <taxon>Ecdysozoa</taxon>
        <taxon>Arthropoda</taxon>
        <taxon>Chelicerata</taxon>
        <taxon>Arachnida</taxon>
        <taxon>Acari</taxon>
        <taxon>Acariformes</taxon>
        <taxon>Sarcoptiformes</taxon>
        <taxon>Astigmata</taxon>
        <taxon>Psoroptidia</taxon>
        <taxon>Analgoidea</taxon>
        <taxon>Pyroglyphidae</taxon>
        <taxon>Dermatophagoidinae</taxon>
        <taxon>Dermatophagoides</taxon>
    </lineage>
</organism>
<protein>
    <submittedName>
        <fullName evidence="2">Uncharacterized protein</fullName>
    </submittedName>
</protein>
<proteinExistence type="predicted"/>
<comment type="caution">
    <text evidence="2">The sequence shown here is derived from an EMBL/GenBank/DDBJ whole genome shotgun (WGS) entry which is preliminary data.</text>
</comment>
<reference evidence="2" key="1">
    <citation type="submission" date="2013-05" db="EMBL/GenBank/DDBJ databases">
        <authorList>
            <person name="Yim A.K.Y."/>
            <person name="Chan T.F."/>
            <person name="Ji K.M."/>
            <person name="Liu X.Y."/>
            <person name="Zhou J.W."/>
            <person name="Li R.Q."/>
            <person name="Yang K.Y."/>
            <person name="Li J."/>
            <person name="Li M."/>
            <person name="Law P.T.W."/>
            <person name="Wu Y.L."/>
            <person name="Cai Z.L."/>
            <person name="Qin H."/>
            <person name="Bao Y."/>
            <person name="Leung R.K.K."/>
            <person name="Ng P.K.S."/>
            <person name="Zou J."/>
            <person name="Zhong X.J."/>
            <person name="Ran P.X."/>
            <person name="Zhong N.S."/>
            <person name="Liu Z.G."/>
            <person name="Tsui S.K.W."/>
        </authorList>
    </citation>
    <scope>NUCLEOTIDE SEQUENCE</scope>
    <source>
        <strain evidence="2">Derf</strain>
        <tissue evidence="2">Whole organism</tissue>
    </source>
</reference>
<sequence>MNIYKNVILADIKSNDDNLIDIGLLNNDGDDDDDDDGGDNVDVEEDGDDNGDDEFDDPLLLLLLAELKFLIVESDRDAVPVVFPAAFGNPFILVPLPQPLLLPLLLINIFCADKLIVL</sequence>
<evidence type="ECO:0000256" key="1">
    <source>
        <dbReference type="SAM" id="MobiDB-lite"/>
    </source>
</evidence>
<keyword evidence="3" id="KW-1185">Reference proteome</keyword>
<evidence type="ECO:0000313" key="2">
    <source>
        <dbReference type="EMBL" id="KAH9491153.1"/>
    </source>
</evidence>